<feature type="region of interest" description="Disordered" evidence="1">
    <location>
        <begin position="276"/>
        <end position="295"/>
    </location>
</feature>
<name>A0A1I5DCT8_9FLAO</name>
<dbReference type="STRING" id="649333.SAMN04487989_107149"/>
<dbReference type="AlphaFoldDB" id="A0A1I5DCT8"/>
<evidence type="ECO:0000313" key="3">
    <source>
        <dbReference type="EMBL" id="SFN97023.1"/>
    </source>
</evidence>
<dbReference type="OrthoDB" id="1420424at2"/>
<dbReference type="EMBL" id="FOVN01000007">
    <property type="protein sequence ID" value="SFN97023.1"/>
    <property type="molecule type" value="Genomic_DNA"/>
</dbReference>
<keyword evidence="4" id="KW-1185">Reference proteome</keyword>
<dbReference type="RefSeq" id="WP_143094933.1">
    <property type="nucleotide sequence ID" value="NZ_FOVN01000007.1"/>
</dbReference>
<gene>
    <name evidence="3" type="ORF">SAMN04487989_107149</name>
</gene>
<sequence>MKHLKLLLLCLLFVGSMNAQQRMDKISQSLHVNDDVTIDLNASYTNIIIDTWNKDIIEVDAYIESDALSKDALKKQLDAWKVRVEGSKDFITINSNSEGESWSESMVLFDTKSLDLAMQNLEIELADMPIMPMVDGLMESLDLAKMPKMPKMPKLPDLPEGMNTTNFDFERYKNEGEAYMQKWSREYSAKYGEAYAKKMENWAKHVDTEAFEKYEKEMEAWGETFGKQFGDTFGKDMEAWGEAFGEKFGKSMEAWGEEFGKNMEAWGEQFGKEMEERAKRMEENQEKHESQRQENEAKYQALFNSDMGKNMTIKKTLKIKIPKNSKLKLNVRHGEMKFTSVIHNLKAELNHTKFLASSIDGEHTTINASYSSLLIKDWKMGNLELNFVEDATIQNINGLVLNSNSSNIHIDKLSGNAIINGSFGDLAIHNITDNFNTINITLDNSNANLKLPIADYKLQYHGKNSQFKHPKNTKGQFVTMFNSGSISNNRTIVVNAKYSHVNMN</sequence>
<feature type="chain" id="PRO_5011728070" description="Adhesin domain-containing protein" evidence="2">
    <location>
        <begin position="20"/>
        <end position="504"/>
    </location>
</feature>
<keyword evidence="2" id="KW-0732">Signal</keyword>
<accession>A0A1I5DCT8</accession>
<evidence type="ECO:0008006" key="5">
    <source>
        <dbReference type="Google" id="ProtNLM"/>
    </source>
</evidence>
<dbReference type="Proteomes" id="UP000198705">
    <property type="component" value="Unassembled WGS sequence"/>
</dbReference>
<evidence type="ECO:0000256" key="2">
    <source>
        <dbReference type="SAM" id="SignalP"/>
    </source>
</evidence>
<organism evidence="3 4">
    <name type="scientific">Bizionia echini</name>
    <dbReference type="NCBI Taxonomy" id="649333"/>
    <lineage>
        <taxon>Bacteria</taxon>
        <taxon>Pseudomonadati</taxon>
        <taxon>Bacteroidota</taxon>
        <taxon>Flavobacteriia</taxon>
        <taxon>Flavobacteriales</taxon>
        <taxon>Flavobacteriaceae</taxon>
        <taxon>Bizionia</taxon>
    </lineage>
</organism>
<reference evidence="4" key="1">
    <citation type="submission" date="2016-10" db="EMBL/GenBank/DDBJ databases">
        <authorList>
            <person name="Varghese N."/>
            <person name="Submissions S."/>
        </authorList>
    </citation>
    <scope>NUCLEOTIDE SEQUENCE [LARGE SCALE GENOMIC DNA]</scope>
    <source>
        <strain evidence="4">DSM 23925</strain>
    </source>
</reference>
<evidence type="ECO:0000256" key="1">
    <source>
        <dbReference type="SAM" id="MobiDB-lite"/>
    </source>
</evidence>
<feature type="signal peptide" evidence="2">
    <location>
        <begin position="1"/>
        <end position="19"/>
    </location>
</feature>
<protein>
    <recommendedName>
        <fullName evidence="5">Adhesin domain-containing protein</fullName>
    </recommendedName>
</protein>
<evidence type="ECO:0000313" key="4">
    <source>
        <dbReference type="Proteomes" id="UP000198705"/>
    </source>
</evidence>
<proteinExistence type="predicted"/>